<name>A0ABX1XGP6_9BACL</name>
<dbReference type="GO" id="GO:0016787">
    <property type="term" value="F:hydrolase activity"/>
    <property type="evidence" value="ECO:0007669"/>
    <property type="project" value="UniProtKB-KW"/>
</dbReference>
<feature type="domain" description="Fumarylacetoacetase-like C-terminal" evidence="3">
    <location>
        <begin position="86"/>
        <end position="284"/>
    </location>
</feature>
<dbReference type="Proteomes" id="UP000653578">
    <property type="component" value="Unassembled WGS sequence"/>
</dbReference>
<keyword evidence="2" id="KW-0479">Metal-binding</keyword>
<dbReference type="Pfam" id="PF01557">
    <property type="entry name" value="FAA_hydrolase"/>
    <property type="match status" value="1"/>
</dbReference>
<dbReference type="Gene3D" id="3.90.850.10">
    <property type="entry name" value="Fumarylacetoacetase-like, C-terminal domain"/>
    <property type="match status" value="1"/>
</dbReference>
<evidence type="ECO:0000313" key="5">
    <source>
        <dbReference type="Proteomes" id="UP000653578"/>
    </source>
</evidence>
<dbReference type="InterPro" id="IPR051121">
    <property type="entry name" value="FAH"/>
</dbReference>
<dbReference type="PANTHER" id="PTHR42796">
    <property type="entry name" value="FUMARYLACETOACETATE HYDROLASE DOMAIN-CONTAINING PROTEIN 2A-RELATED"/>
    <property type="match status" value="1"/>
</dbReference>
<dbReference type="RefSeq" id="WP_171634591.1">
    <property type="nucleotide sequence ID" value="NZ_WHNY01000074.1"/>
</dbReference>
<keyword evidence="4" id="KW-0378">Hydrolase</keyword>
<protein>
    <submittedName>
        <fullName evidence="4">Fumarylacetoacetate hydrolase</fullName>
    </submittedName>
</protein>
<evidence type="ECO:0000259" key="3">
    <source>
        <dbReference type="Pfam" id="PF01557"/>
    </source>
</evidence>
<dbReference type="PANTHER" id="PTHR42796:SF4">
    <property type="entry name" value="FUMARYLACETOACETATE HYDROLASE DOMAIN-CONTAINING PROTEIN 2A"/>
    <property type="match status" value="1"/>
</dbReference>
<dbReference type="SUPFAM" id="SSF56529">
    <property type="entry name" value="FAH"/>
    <property type="match status" value="1"/>
</dbReference>
<comment type="similarity">
    <text evidence="1">Belongs to the FAH family.</text>
</comment>
<keyword evidence="5" id="KW-1185">Reference proteome</keyword>
<organism evidence="4 5">
    <name type="scientific">Paenibacillus plantarum</name>
    <dbReference type="NCBI Taxonomy" id="2654975"/>
    <lineage>
        <taxon>Bacteria</taxon>
        <taxon>Bacillati</taxon>
        <taxon>Bacillota</taxon>
        <taxon>Bacilli</taxon>
        <taxon>Bacillales</taxon>
        <taxon>Paenibacillaceae</taxon>
        <taxon>Paenibacillus</taxon>
    </lineage>
</organism>
<gene>
    <name evidence="4" type="ORF">GC096_27090</name>
</gene>
<proteinExistence type="inferred from homology"/>
<evidence type="ECO:0000313" key="4">
    <source>
        <dbReference type="EMBL" id="NOU67695.1"/>
    </source>
</evidence>
<dbReference type="InterPro" id="IPR011234">
    <property type="entry name" value="Fumarylacetoacetase-like_C"/>
</dbReference>
<evidence type="ECO:0000256" key="2">
    <source>
        <dbReference type="ARBA" id="ARBA00022723"/>
    </source>
</evidence>
<comment type="caution">
    <text evidence="4">The sequence shown here is derived from an EMBL/GenBank/DDBJ whole genome shotgun (WGS) entry which is preliminary data.</text>
</comment>
<evidence type="ECO:0000256" key="1">
    <source>
        <dbReference type="ARBA" id="ARBA00010211"/>
    </source>
</evidence>
<reference evidence="4 5" key="1">
    <citation type="submission" date="2019-10" db="EMBL/GenBank/DDBJ databases">
        <title>Description of Paenibacillus humi sp. nov.</title>
        <authorList>
            <person name="Carlier A."/>
            <person name="Qi S."/>
        </authorList>
    </citation>
    <scope>NUCLEOTIDE SEQUENCE [LARGE SCALE GENOMIC DNA]</scope>
    <source>
        <strain evidence="4 5">LMG 31461</strain>
    </source>
</reference>
<dbReference type="InterPro" id="IPR036663">
    <property type="entry name" value="Fumarylacetoacetase_C_sf"/>
</dbReference>
<accession>A0ABX1XGP6</accession>
<dbReference type="EMBL" id="WHNY01000074">
    <property type="protein sequence ID" value="NOU67695.1"/>
    <property type="molecule type" value="Genomic_DNA"/>
</dbReference>
<sequence>MKLTTLRLHDNEHAAIYAPHGLVTIETINRSSEASWPITITGLLISGRLRDLTDWYREGGEHQLTQMPAITYGEANFAPLIRNPGKIWGIGMNYVLHEEELKDVALDEEPVGFMKPSTTLIGPGDAIILPTDAGVITAEAELAIIIGKECRNITEAEAPSFVAGFTTALDMTAADIHARNPRFLTRAKSYDTFLSIGPQMITTDEIPEILDLEVATILNEESQHRNRVFNMKFRPWFTVAFHSSFMTLLPGDVILTGTPGPVVIRNGDKVECHVDGFEALVNMVCISDKTYRNIRK</sequence>